<protein>
    <recommendedName>
        <fullName evidence="4">DUF5067 domain-containing protein</fullName>
    </recommendedName>
</protein>
<dbReference type="PROSITE" id="PS51257">
    <property type="entry name" value="PROKAR_LIPOPROTEIN"/>
    <property type="match status" value="1"/>
</dbReference>
<dbReference type="EMBL" id="CP017831">
    <property type="protein sequence ID" value="AOZ96191.1"/>
    <property type="molecule type" value="Genomic_DNA"/>
</dbReference>
<dbReference type="KEGG" id="bhu:bhn_I1157"/>
<reference evidence="3" key="1">
    <citation type="submission" date="2016-10" db="EMBL/GenBank/DDBJ databases">
        <title>The complete genome sequence of the rumen bacterium Butyrivibrio hungatei MB2003.</title>
        <authorList>
            <person name="Palevich N."/>
            <person name="Kelly W.J."/>
            <person name="Leahy S.C."/>
            <person name="Altermann E."/>
            <person name="Rakonjac J."/>
            <person name="Attwood G.T."/>
        </authorList>
    </citation>
    <scope>NUCLEOTIDE SEQUENCE [LARGE SCALE GENOMIC DNA]</scope>
    <source>
        <strain evidence="3">MB2003</strain>
    </source>
</reference>
<accession>A0A1D9P112</accession>
<proteinExistence type="predicted"/>
<feature type="compositionally biased region" description="Low complexity" evidence="1">
    <location>
        <begin position="137"/>
        <end position="148"/>
    </location>
</feature>
<keyword evidence="3" id="KW-1185">Reference proteome</keyword>
<dbReference type="AlphaFoldDB" id="A0A1D9P112"/>
<sequence>MRGKRLPGIIIALSTVLALTGCGEKFPDLTEEQYNQTVEYAVGLLMKYSNNGQAKITYVDAKEEQDQRDREARKKEREEKKKAEEEKNQQQTYTPPVASDTEEPDAFDSTDDIDDGEEMVAEASSEDVSTGSDNEESASSGSGSESAGYDPSAITLSSEDSQEIMPDIFLSYQGYSISSTYPESSKSYVVNADKGKKLLVLRFDLYNASSSTKEVNMINLKLLFQIKLNGKNLGYSSVTFLPNDLASYIGSIESKAHESLVVLTQINEKDTSNIQNLGLIVTQDGKEQKINLK</sequence>
<dbReference type="RefSeq" id="WP_071175901.1">
    <property type="nucleotide sequence ID" value="NZ_CP017831.1"/>
</dbReference>
<evidence type="ECO:0000313" key="2">
    <source>
        <dbReference type="EMBL" id="AOZ96191.1"/>
    </source>
</evidence>
<feature type="compositionally biased region" description="Acidic residues" evidence="1">
    <location>
        <begin position="100"/>
        <end position="120"/>
    </location>
</feature>
<evidence type="ECO:0008006" key="4">
    <source>
        <dbReference type="Google" id="ProtNLM"/>
    </source>
</evidence>
<feature type="compositionally biased region" description="Basic and acidic residues" evidence="1">
    <location>
        <begin position="60"/>
        <end position="88"/>
    </location>
</feature>
<organism evidence="2 3">
    <name type="scientific">Butyrivibrio hungatei</name>
    <dbReference type="NCBI Taxonomy" id="185008"/>
    <lineage>
        <taxon>Bacteria</taxon>
        <taxon>Bacillati</taxon>
        <taxon>Bacillota</taxon>
        <taxon>Clostridia</taxon>
        <taxon>Lachnospirales</taxon>
        <taxon>Lachnospiraceae</taxon>
        <taxon>Butyrivibrio</taxon>
    </lineage>
</organism>
<dbReference type="Proteomes" id="UP000179284">
    <property type="component" value="Chromosome I"/>
</dbReference>
<evidence type="ECO:0000313" key="3">
    <source>
        <dbReference type="Proteomes" id="UP000179284"/>
    </source>
</evidence>
<feature type="region of interest" description="Disordered" evidence="1">
    <location>
        <begin position="60"/>
        <end position="153"/>
    </location>
</feature>
<name>A0A1D9P112_9FIRM</name>
<evidence type="ECO:0000256" key="1">
    <source>
        <dbReference type="SAM" id="MobiDB-lite"/>
    </source>
</evidence>
<gene>
    <name evidence="2" type="ORF">bhn_I1157</name>
</gene>
<dbReference type="OrthoDB" id="2049545at2"/>